<dbReference type="Proteomes" id="UP000594001">
    <property type="component" value="Chromosome"/>
</dbReference>
<feature type="domain" description="N-acetyltransferase" evidence="1">
    <location>
        <begin position="1"/>
        <end position="130"/>
    </location>
</feature>
<gene>
    <name evidence="2" type="ORF">CPBP_00042</name>
</gene>
<dbReference type="GO" id="GO:0016747">
    <property type="term" value="F:acyltransferase activity, transferring groups other than amino-acyl groups"/>
    <property type="evidence" value="ECO:0007669"/>
    <property type="project" value="InterPro"/>
</dbReference>
<evidence type="ECO:0000313" key="2">
    <source>
        <dbReference type="EMBL" id="QOL19293.1"/>
    </source>
</evidence>
<accession>A0A7L9RRQ3</accession>
<dbReference type="EMBL" id="CP054719">
    <property type="protein sequence ID" value="QOL19293.1"/>
    <property type="molecule type" value="Genomic_DNA"/>
</dbReference>
<proteinExistence type="predicted"/>
<reference evidence="2 3" key="1">
    <citation type="submission" date="2020-06" db="EMBL/GenBank/DDBJ databases">
        <title>The endosymbiont of the kinetoplastid Bodo saltans is a Paracaedibacter-like alpha-proteobacterium possessing a putative toxin-antitoxin system.</title>
        <authorList>
            <person name="Midha S."/>
            <person name="Rigden D.J."/>
            <person name="Siozios S."/>
            <person name="Hurst G.D.D."/>
            <person name="Jackson A.P."/>
        </authorList>
    </citation>
    <scope>NUCLEOTIDE SEQUENCE [LARGE SCALE GENOMIC DNA]</scope>
    <source>
        <strain evidence="2">Lake Konstanz</strain>
    </source>
</reference>
<evidence type="ECO:0000259" key="1">
    <source>
        <dbReference type="PROSITE" id="PS51186"/>
    </source>
</evidence>
<name>A0A7L9RRQ3_9PROT</name>
<dbReference type="Pfam" id="PF24722">
    <property type="entry name" value="DUF7674"/>
    <property type="match status" value="1"/>
</dbReference>
<dbReference type="Gene3D" id="3.40.630.30">
    <property type="match status" value="1"/>
</dbReference>
<keyword evidence="2" id="KW-0808">Transferase</keyword>
<dbReference type="InterPro" id="IPR000182">
    <property type="entry name" value="GNAT_dom"/>
</dbReference>
<dbReference type="AlphaFoldDB" id="A0A7L9RRQ3"/>
<dbReference type="Pfam" id="PF13673">
    <property type="entry name" value="Acetyltransf_10"/>
    <property type="match status" value="1"/>
</dbReference>
<dbReference type="KEGG" id="pbal:CPBP_00042"/>
<keyword evidence="3" id="KW-1185">Reference proteome</keyword>
<organism evidence="2 3">
    <name type="scientific">Candidatus Bodocaedibacter vickermanii</name>
    <dbReference type="NCBI Taxonomy" id="2741701"/>
    <lineage>
        <taxon>Bacteria</taxon>
        <taxon>Pseudomonadati</taxon>
        <taxon>Pseudomonadota</taxon>
        <taxon>Alphaproteobacteria</taxon>
        <taxon>Holosporales</taxon>
        <taxon>Candidatus Paracaedibacteraceae</taxon>
        <taxon>Candidatus Bodocaedibacter</taxon>
    </lineage>
</organism>
<dbReference type="InterPro" id="IPR056091">
    <property type="entry name" value="DUF7674"/>
</dbReference>
<dbReference type="PROSITE" id="PS51186">
    <property type="entry name" value="GNAT"/>
    <property type="match status" value="1"/>
</dbReference>
<sequence>MLRDLSIIDNTQPDYVDFMSDLNLSTTSQNAVGIRCTKKEQTVGTAVISPNDDVMEIIHLNVIPQRREQGIGQDLVRLSEDYAWIKDYNQIMVLSPIEAFEFFESLGYVYDSEVTTSNGNSLFKMRKSLTSRYTEHSSYITELSIKELYQLIISECPDYESRFMLFDDKDSLYSFANDFAHYIVELYKAQREKEFICAIQIVDTLVRHSDPNISELGIIGILESLQGHLSYQKINETEFVKRLTYETQISWKTLK</sequence>
<protein>
    <submittedName>
        <fullName evidence="2">GNAT family N-acetyltransferase</fullName>
    </submittedName>
</protein>
<dbReference type="InterPro" id="IPR016181">
    <property type="entry name" value="Acyl_CoA_acyltransferase"/>
</dbReference>
<evidence type="ECO:0000313" key="3">
    <source>
        <dbReference type="Proteomes" id="UP000594001"/>
    </source>
</evidence>
<dbReference type="SUPFAM" id="SSF55729">
    <property type="entry name" value="Acyl-CoA N-acyltransferases (Nat)"/>
    <property type="match status" value="1"/>
</dbReference>